<proteinExistence type="predicted"/>
<feature type="domain" description="T6SS Phospholipase effector Tle1-like catalytic" evidence="1">
    <location>
        <begin position="3"/>
        <end position="254"/>
    </location>
</feature>
<dbReference type="PANTHER" id="PTHR33840">
    <property type="match status" value="1"/>
</dbReference>
<evidence type="ECO:0000259" key="1">
    <source>
        <dbReference type="Pfam" id="PF09994"/>
    </source>
</evidence>
<sequence length="350" mass="38770">MAKTLVVCCDGTWNTPDQAGRPTNVTKMARAILPRAADGSPQLVYYDKGVGTGNRLDRFLGGTLGIGLGENVQDAYRFLALNYEPGDRLAMFGFSRGAFTVRSLAGLVGLAGLLRKGDLDRMPAVWEYYRTKPADRRNDFLDQRWIEDRRPGVDLLGVWDTVGALGIPGNVLGRIGRRRYEFHDVKLGRTTKQAYQALAVDEFRRSFVPAVWDTSSIGSDQRVEQVWFVGAHSNVGGGYPDPVLSDQAFLWMVARSKEMLSFDENYLKRRVEVLADDKTGGLAVDAATGKWALLGKRLRVIGSDRSETVHPSVLARMRAVMSENDSTPPFDPFPYKPKNVEDYLAKSTAG</sequence>
<dbReference type="PANTHER" id="PTHR33840:SF1">
    <property type="entry name" value="TLE1 PHOSPHOLIPASE DOMAIN-CONTAINING PROTEIN"/>
    <property type="match status" value="1"/>
</dbReference>
<evidence type="ECO:0000313" key="2">
    <source>
        <dbReference type="EMBL" id="MBJ6123640.1"/>
    </source>
</evidence>
<gene>
    <name evidence="2" type="ORF">JAO74_17825</name>
</gene>
<accession>A0ABS0XUC0</accession>
<dbReference type="RefSeq" id="WP_199041473.1">
    <property type="nucleotide sequence ID" value="NZ_JAELXS010000018.1"/>
</dbReference>
<protein>
    <submittedName>
        <fullName evidence="2">DUF2235 domain-containing protein</fullName>
    </submittedName>
</protein>
<organism evidence="2 3">
    <name type="scientific">Sphingomonas mollis</name>
    <dbReference type="NCBI Taxonomy" id="2795726"/>
    <lineage>
        <taxon>Bacteria</taxon>
        <taxon>Pseudomonadati</taxon>
        <taxon>Pseudomonadota</taxon>
        <taxon>Alphaproteobacteria</taxon>
        <taxon>Sphingomonadales</taxon>
        <taxon>Sphingomonadaceae</taxon>
        <taxon>Sphingomonas</taxon>
    </lineage>
</organism>
<reference evidence="3" key="1">
    <citation type="submission" date="2020-12" db="EMBL/GenBank/DDBJ databases">
        <title>Hymenobacter sp.</title>
        <authorList>
            <person name="Kim M.K."/>
        </authorList>
    </citation>
    <scope>NUCLEOTIDE SEQUENCE [LARGE SCALE GENOMIC DNA]</scope>
    <source>
        <strain evidence="3">BT553</strain>
    </source>
</reference>
<name>A0ABS0XUC0_9SPHN</name>
<dbReference type="Proteomes" id="UP000640426">
    <property type="component" value="Unassembled WGS sequence"/>
</dbReference>
<evidence type="ECO:0000313" key="3">
    <source>
        <dbReference type="Proteomes" id="UP000640426"/>
    </source>
</evidence>
<keyword evidence="3" id="KW-1185">Reference proteome</keyword>
<comment type="caution">
    <text evidence="2">The sequence shown here is derived from an EMBL/GenBank/DDBJ whole genome shotgun (WGS) entry which is preliminary data.</text>
</comment>
<dbReference type="Pfam" id="PF09994">
    <property type="entry name" value="T6SS_Tle1-like_cat"/>
    <property type="match status" value="1"/>
</dbReference>
<dbReference type="InterPro" id="IPR018712">
    <property type="entry name" value="Tle1-like_cat"/>
</dbReference>
<dbReference type="EMBL" id="JAELXS010000018">
    <property type="protein sequence ID" value="MBJ6123640.1"/>
    <property type="molecule type" value="Genomic_DNA"/>
</dbReference>